<dbReference type="EMBL" id="SNRW01031550">
    <property type="protein sequence ID" value="KAA6357352.1"/>
    <property type="molecule type" value="Genomic_DNA"/>
</dbReference>
<reference evidence="1 2" key="1">
    <citation type="submission" date="2019-03" db="EMBL/GenBank/DDBJ databases">
        <title>Single cell metagenomics reveals metabolic interactions within the superorganism composed of flagellate Streblomastix strix and complex community of Bacteroidetes bacteria on its surface.</title>
        <authorList>
            <person name="Treitli S.C."/>
            <person name="Kolisko M."/>
            <person name="Husnik F."/>
            <person name="Keeling P."/>
            <person name="Hampl V."/>
        </authorList>
    </citation>
    <scope>NUCLEOTIDE SEQUENCE [LARGE SCALE GENOMIC DNA]</scope>
    <source>
        <strain evidence="1">ST1C</strain>
    </source>
</reference>
<gene>
    <name evidence="1" type="ORF">EZS28_047121</name>
</gene>
<protein>
    <submittedName>
        <fullName evidence="1">Uncharacterized protein</fullName>
    </submittedName>
</protein>
<sequence length="154" mass="15964">MPAVAGFATPLKLTAALAVGGSSTVASAALFNCIANVSLGIVIVQLTQQVQTMEQVAVPLAANGARVYLTPWEFNESIGWSKNYYFDMEKDYGSNFGSKILGDVKHAAQWIAPTLHKVLSTVVGPVGMIHPGIGGVLGAGAGLAGAVDRPVNKR</sequence>
<accession>A0A5J4THK8</accession>
<comment type="caution">
    <text evidence="1">The sequence shown here is derived from an EMBL/GenBank/DDBJ whole genome shotgun (WGS) entry which is preliminary data.</text>
</comment>
<evidence type="ECO:0000313" key="1">
    <source>
        <dbReference type="EMBL" id="KAA6357352.1"/>
    </source>
</evidence>
<dbReference type="AlphaFoldDB" id="A0A5J4THK8"/>
<organism evidence="1 2">
    <name type="scientific">Streblomastix strix</name>
    <dbReference type="NCBI Taxonomy" id="222440"/>
    <lineage>
        <taxon>Eukaryota</taxon>
        <taxon>Metamonada</taxon>
        <taxon>Preaxostyla</taxon>
        <taxon>Oxymonadida</taxon>
        <taxon>Streblomastigidae</taxon>
        <taxon>Streblomastix</taxon>
    </lineage>
</organism>
<proteinExistence type="predicted"/>
<name>A0A5J4THK8_9EUKA</name>
<dbReference type="Proteomes" id="UP000324800">
    <property type="component" value="Unassembled WGS sequence"/>
</dbReference>
<evidence type="ECO:0000313" key="2">
    <source>
        <dbReference type="Proteomes" id="UP000324800"/>
    </source>
</evidence>